<name>A0ABP8IVI9_9BACT</name>
<sequence>MWVHVPAGRDTTEFSLPDTLTVVPSSVAVNGRSVAYDARTDRYRILWPGSRVPAPEAGQPDIRVVTNRPDSVLVCYRVLPLQLSAPLARRPRSAMDSLGFIGKPDFLLGDFTQREQILSTPGINKTGNLTRGISFGNAQNVFVNSALNLQLEGKLTENISLTANISDQNVPFQPEGNTQQLQEFDRIFITLAHPNWTLTAGDVVLRNKPDYFLRFYKNVQGAAVEVNTGGQPGLGTASSTAITPGGLQVPPLSPEQGGSSQVAVTQPSGEATGATNGLGAGLSGFRPLRSSTTVAAGVAKGKFASLIVPPIENVQGPYRLRGPNGEQFIIVLANSERVYLDGRLLVRGFDNDYIVDYNTAEVTFSPQHLITINSRIRIDFEYSDFNYSRSLYHLSHYQEAGRLQVHANYYREADNPDNSPNLNLNENDRQVLRDSPANASLVAVPGADSTDFDRRQVQYNRVLYVDPITLERSYIFVYTTDSLRGVYNARFTDVGQGNGDYVLSLENQNANGRVYRYVAPVNGVRQGRFRVERQLPTPLEKQLITMGASYRVDSTASVFVDFGASQLDLNRFSPQADKGQSFRVGYVIHDRPIGRASRYRLRKGQPGYARRFGGSSGLGAYRLRSALDYEYTSQQFAPIDRYRDIEFERNWSTNSTAQANAVNRVGREDNILNFAVGAYKDVDNNFGYRVSRRYRAGEVSGLQHWLDGAQKIGDVELRGSLFLLGSDVGNKRSTWARGETAVRYNRGRIVPGYAYRFDKNRVQLPTGDSIASANYFDEHAVFVQSQDTARTKFRLDYTYRRDQAPTPELDALRLRGRAQTWQGTLSSRIGRNQDINILAAYRDLVARDSARQNTVLGQLGWNAALLKNQVRSELTYSVATGRELRRDYSFLPIPNGQGTHYFQDTDGDGVQEKDEFFEAQTPDAVFRTHIKVFLPTDDYITAFTNRFGYRLTTAAPRGWREGGGWKSAVARFSTLSTVTLDRRTTDRGLSARLNPFAYQTNEATLLSLNKLLRNTVYFNRSNPVFGAEATVQQSQQKSLLSTGTDTRNLASQSLLLRRNLNQSFTSRLTGTRSIRESESTYLPSRNFRIEQYEWAPELSYQPGSTFRFTGTYLRTTRENTAATDVNRTRGTFDELGVEARVSQLSKRTLAAGTRFTRVSFRGEPGSLVGLEILNALRPGNNLTWNLNLEQRLSNGLNLNLSYDGRKANGLQTVHTGRMQVAVLF</sequence>
<keyword evidence="3" id="KW-1185">Reference proteome</keyword>
<evidence type="ECO:0008006" key="4">
    <source>
        <dbReference type="Google" id="ProtNLM"/>
    </source>
</evidence>
<evidence type="ECO:0000313" key="2">
    <source>
        <dbReference type="EMBL" id="GAA4375137.1"/>
    </source>
</evidence>
<dbReference type="Proteomes" id="UP001500454">
    <property type="component" value="Unassembled WGS sequence"/>
</dbReference>
<gene>
    <name evidence="2" type="ORF">GCM10023186_07500</name>
</gene>
<reference evidence="3" key="1">
    <citation type="journal article" date="2019" name="Int. J. Syst. Evol. Microbiol.">
        <title>The Global Catalogue of Microorganisms (GCM) 10K type strain sequencing project: providing services to taxonomists for standard genome sequencing and annotation.</title>
        <authorList>
            <consortium name="The Broad Institute Genomics Platform"/>
            <consortium name="The Broad Institute Genome Sequencing Center for Infectious Disease"/>
            <person name="Wu L."/>
            <person name="Ma J."/>
        </authorList>
    </citation>
    <scope>NUCLEOTIDE SEQUENCE [LARGE SCALE GENOMIC DNA]</scope>
    <source>
        <strain evidence="3">JCM 17924</strain>
    </source>
</reference>
<dbReference type="EMBL" id="BAABHA010000002">
    <property type="protein sequence ID" value="GAA4375137.1"/>
    <property type="molecule type" value="Genomic_DNA"/>
</dbReference>
<proteinExistence type="predicted"/>
<feature type="region of interest" description="Disordered" evidence="1">
    <location>
        <begin position="235"/>
        <end position="276"/>
    </location>
</feature>
<protein>
    <recommendedName>
        <fullName evidence="4">Cell surface protein SprA</fullName>
    </recommendedName>
</protein>
<organism evidence="2 3">
    <name type="scientific">Hymenobacter koreensis</name>
    <dbReference type="NCBI Taxonomy" id="1084523"/>
    <lineage>
        <taxon>Bacteria</taxon>
        <taxon>Pseudomonadati</taxon>
        <taxon>Bacteroidota</taxon>
        <taxon>Cytophagia</taxon>
        <taxon>Cytophagales</taxon>
        <taxon>Hymenobacteraceae</taxon>
        <taxon>Hymenobacter</taxon>
    </lineage>
</organism>
<feature type="compositionally biased region" description="Polar residues" evidence="1">
    <location>
        <begin position="256"/>
        <end position="268"/>
    </location>
</feature>
<evidence type="ECO:0000313" key="3">
    <source>
        <dbReference type="Proteomes" id="UP001500454"/>
    </source>
</evidence>
<comment type="caution">
    <text evidence="2">The sequence shown here is derived from an EMBL/GenBank/DDBJ whole genome shotgun (WGS) entry which is preliminary data.</text>
</comment>
<evidence type="ECO:0000256" key="1">
    <source>
        <dbReference type="SAM" id="MobiDB-lite"/>
    </source>
</evidence>
<accession>A0ABP8IVI9</accession>